<name>A0A6M4J0C4_9BACT</name>
<evidence type="ECO:0000313" key="3">
    <source>
        <dbReference type="Proteomes" id="UP000500938"/>
    </source>
</evidence>
<accession>A0A6M4J0C4</accession>
<evidence type="ECO:0000256" key="1">
    <source>
        <dbReference type="SAM" id="MobiDB-lite"/>
    </source>
</evidence>
<feature type="region of interest" description="Disordered" evidence="1">
    <location>
        <begin position="9"/>
        <end position="30"/>
    </location>
</feature>
<protein>
    <submittedName>
        <fullName evidence="2">Uncharacterized protein</fullName>
    </submittedName>
</protein>
<dbReference type="RefSeq" id="WP_171227357.1">
    <property type="nucleotide sequence ID" value="NZ_CP053085.1"/>
</dbReference>
<dbReference type="Gene3D" id="2.120.10.30">
    <property type="entry name" value="TolB, C-terminal domain"/>
    <property type="match status" value="1"/>
</dbReference>
<dbReference type="Pfam" id="PF07676">
    <property type="entry name" value="PD40"/>
    <property type="match status" value="1"/>
</dbReference>
<dbReference type="Proteomes" id="UP000500938">
    <property type="component" value="Chromosome"/>
</dbReference>
<dbReference type="KEGG" id="ggr:HKW67_21515"/>
<keyword evidence="3" id="KW-1185">Reference proteome</keyword>
<dbReference type="InterPro" id="IPR011042">
    <property type="entry name" value="6-blade_b-propeller_TolB-like"/>
</dbReference>
<reference evidence="2 3" key="1">
    <citation type="submission" date="2020-05" db="EMBL/GenBank/DDBJ databases">
        <title>Complete genome sequence of Gemmatimonas greenlandica TET16.</title>
        <authorList>
            <person name="Zeng Y."/>
        </authorList>
    </citation>
    <scope>NUCLEOTIDE SEQUENCE [LARGE SCALE GENOMIC DNA]</scope>
    <source>
        <strain evidence="2 3">TET16</strain>
    </source>
</reference>
<organism evidence="2 3">
    <name type="scientific">Gemmatimonas groenlandica</name>
    <dbReference type="NCBI Taxonomy" id="2732249"/>
    <lineage>
        <taxon>Bacteria</taxon>
        <taxon>Pseudomonadati</taxon>
        <taxon>Gemmatimonadota</taxon>
        <taxon>Gemmatimonadia</taxon>
        <taxon>Gemmatimonadales</taxon>
        <taxon>Gemmatimonadaceae</taxon>
        <taxon>Gemmatimonas</taxon>
    </lineage>
</organism>
<evidence type="ECO:0000313" key="2">
    <source>
        <dbReference type="EMBL" id="QJR37921.1"/>
    </source>
</evidence>
<dbReference type="SUPFAM" id="SSF82171">
    <property type="entry name" value="DPP6 N-terminal domain-like"/>
    <property type="match status" value="1"/>
</dbReference>
<dbReference type="EMBL" id="CP053085">
    <property type="protein sequence ID" value="QJR37921.1"/>
    <property type="molecule type" value="Genomic_DNA"/>
</dbReference>
<dbReference type="AlphaFoldDB" id="A0A6M4J0C4"/>
<sequence>MPRLRLHVLPRPREQQLNDGGNHGSRRVSPDGKWLAYVTEQDGQKNVFVRSMSPGGGRVQLSTENGTAPTWGRQANTLYYRADSRVRKVTLNLTGALPAVSAQDSLLALPSSSGTFDVHPDGRQFVYVRDGVEDARPVVFTNWARTVVGKVRNRQQETSRHCASVDSIRGHPRLVALRPGVRHWELFTNLCHPGAVRGNVGTDATHFALVTEAGAE</sequence>
<dbReference type="InterPro" id="IPR011659">
    <property type="entry name" value="WD40"/>
</dbReference>
<gene>
    <name evidence="2" type="ORF">HKW67_21515</name>
</gene>
<proteinExistence type="predicted"/>